<comment type="similarity">
    <text evidence="2">Belongs to the CTL (choline transporter-like) family.</text>
</comment>
<evidence type="ECO:0000256" key="3">
    <source>
        <dbReference type="ARBA" id="ARBA00022692"/>
    </source>
</evidence>
<evidence type="ECO:0000256" key="2">
    <source>
        <dbReference type="ARBA" id="ARBA00007168"/>
    </source>
</evidence>
<evidence type="ECO:0000256" key="5">
    <source>
        <dbReference type="ARBA" id="ARBA00023136"/>
    </source>
</evidence>
<sequence>MPWRWWITSRAGPQKEQPKKREENYSSAPRKPYILCCCPPSDDDEDKPIFKKNNERHCTDVCCCLLLFFMVVVMVVIAVYSLIHGDIKRIIYPTDYLGQFCGLTPGVTDLTKGFFPRLDKDIQTFLPLFLSSPYAVVSFRPYTLCVQECPRAFSLANPQAFGGPSYPGADHNRTAPIFYNLRATETVHRFCLPTTKLETAGSRVVCGQPACDNEMLFERLDPRGIPHPNCTVGVNRIMSHPHVVTAWVVTEATRPFCDMLVHESTNQQFLPDGGDDPATQKYEGLFAANVAVAHAFIEDLIVAREQVLVTGLLLPLILALSWFILLYFFAGLIIILAIVLFFCCMLAACIWLYGEAGLYTLDALDGCARSLHNCTISTFAASGNGNVQSSYLAVAVVCNVILVAYVLCLCCWRHQISRTIAIVRECTAVFRAVPLLFLCPFIVMFWYAAMSVYLFGIGGYIITQGAAVWDHLTGLMSSQLGKNSTLDESRADFVSNAADSLVSRLSGLSTEAQVAVLLTIHVVGFVWSIFLIHACYYTTIAGTVARWFFASKRDDKPKSFGFGCGVISVSAWCVFYRHLGSMAFGSLVMTIMWFVQAVLHYLDKHTKNQQAANPVLRVVIKCSRCLVWMLYKSIEALNEFGYIFIAIEGCSLCLACRSVFQLLERKGAQVGTNKMVGGILSLIISFSIPSLCAVICFAWVTIEHGDVMPLWPAVAVFASAFLIASGVTEILRCSIDTIFVAAFLDLDAHGEPLYMSDRLMRGFGLPSQSSNEERKKLNVPHGVTCRRRRPTTGVTRAGPETYSADDTRDGRVSHSPHALRVTSL</sequence>
<dbReference type="PANTHER" id="PTHR12385">
    <property type="entry name" value="CHOLINE TRANSPORTER-LIKE (SLC FAMILY 44)"/>
    <property type="match status" value="1"/>
</dbReference>
<evidence type="ECO:0000313" key="10">
    <source>
        <dbReference type="Proteomes" id="UP000037460"/>
    </source>
</evidence>
<evidence type="ECO:0000256" key="6">
    <source>
        <dbReference type="ARBA" id="ARBA00023180"/>
    </source>
</evidence>
<dbReference type="AlphaFoldDB" id="A0A0M0JZD0"/>
<dbReference type="EMBL" id="JWZX01001895">
    <property type="protein sequence ID" value="KOO31925.1"/>
    <property type="molecule type" value="Genomic_DNA"/>
</dbReference>
<feature type="transmembrane region" description="Helical" evidence="8">
    <location>
        <begin position="307"/>
        <end position="325"/>
    </location>
</feature>
<feature type="transmembrane region" description="Helical" evidence="8">
    <location>
        <begin position="583"/>
        <end position="602"/>
    </location>
</feature>
<dbReference type="Proteomes" id="UP000037460">
    <property type="component" value="Unassembled WGS sequence"/>
</dbReference>
<evidence type="ECO:0000256" key="1">
    <source>
        <dbReference type="ARBA" id="ARBA00004141"/>
    </source>
</evidence>
<dbReference type="PANTHER" id="PTHR12385:SF14">
    <property type="entry name" value="CHOLINE TRANSPORTER-LIKE 2"/>
    <property type="match status" value="1"/>
</dbReference>
<feature type="transmembrane region" description="Helical" evidence="8">
    <location>
        <begin position="708"/>
        <end position="727"/>
    </location>
</feature>
<organism evidence="9 10">
    <name type="scientific">Chrysochromulina tobinii</name>
    <dbReference type="NCBI Taxonomy" id="1460289"/>
    <lineage>
        <taxon>Eukaryota</taxon>
        <taxon>Haptista</taxon>
        <taxon>Haptophyta</taxon>
        <taxon>Prymnesiophyceae</taxon>
        <taxon>Prymnesiales</taxon>
        <taxon>Chrysochromulinaceae</taxon>
        <taxon>Chrysochromulina</taxon>
    </lineage>
</organism>
<keyword evidence="6" id="KW-0325">Glycoprotein</keyword>
<proteinExistence type="inferred from homology"/>
<name>A0A0M0JZD0_9EUKA</name>
<comment type="caution">
    <text evidence="9">The sequence shown here is derived from an EMBL/GenBank/DDBJ whole genome shotgun (WGS) entry which is preliminary data.</text>
</comment>
<evidence type="ECO:0000313" key="9">
    <source>
        <dbReference type="EMBL" id="KOO31925.1"/>
    </source>
</evidence>
<reference evidence="10" key="1">
    <citation type="journal article" date="2015" name="PLoS Genet.">
        <title>Genome Sequence and Transcriptome Analyses of Chrysochromulina tobin: Metabolic Tools for Enhanced Algal Fitness in the Prominent Order Prymnesiales (Haptophyceae).</title>
        <authorList>
            <person name="Hovde B.T."/>
            <person name="Deodato C.R."/>
            <person name="Hunsperger H.M."/>
            <person name="Ryken S.A."/>
            <person name="Yost W."/>
            <person name="Jha R.K."/>
            <person name="Patterson J."/>
            <person name="Monnat R.J. Jr."/>
            <person name="Barlow S.B."/>
            <person name="Starkenburg S.R."/>
            <person name="Cattolico R.A."/>
        </authorList>
    </citation>
    <scope>NUCLEOTIDE SEQUENCE</scope>
    <source>
        <strain evidence="10">CCMP291</strain>
    </source>
</reference>
<comment type="subcellular location">
    <subcellularLocation>
        <location evidence="1">Membrane</location>
        <topology evidence="1">Multi-pass membrane protein</topology>
    </subcellularLocation>
</comment>
<feature type="transmembrane region" description="Helical" evidence="8">
    <location>
        <begin position="559"/>
        <end position="577"/>
    </location>
</feature>
<dbReference type="GO" id="GO:0016020">
    <property type="term" value="C:membrane"/>
    <property type="evidence" value="ECO:0007669"/>
    <property type="project" value="UniProtKB-SubCell"/>
</dbReference>
<evidence type="ECO:0000256" key="7">
    <source>
        <dbReference type="SAM" id="MobiDB-lite"/>
    </source>
</evidence>
<feature type="transmembrane region" description="Helical" evidence="8">
    <location>
        <begin position="675"/>
        <end position="702"/>
    </location>
</feature>
<evidence type="ECO:0000256" key="4">
    <source>
        <dbReference type="ARBA" id="ARBA00022989"/>
    </source>
</evidence>
<keyword evidence="5 8" id="KW-0472">Membrane</keyword>
<feature type="transmembrane region" description="Helical" evidence="8">
    <location>
        <begin position="514"/>
        <end position="538"/>
    </location>
</feature>
<feature type="transmembrane region" description="Helical" evidence="8">
    <location>
        <begin position="433"/>
        <end position="462"/>
    </location>
</feature>
<dbReference type="OrthoDB" id="420519at2759"/>
<feature type="region of interest" description="Disordered" evidence="7">
    <location>
        <begin position="788"/>
        <end position="824"/>
    </location>
</feature>
<protein>
    <submittedName>
        <fullName evidence="9">Choline transporter-like protein</fullName>
    </submittedName>
</protein>
<dbReference type="GO" id="GO:0022857">
    <property type="term" value="F:transmembrane transporter activity"/>
    <property type="evidence" value="ECO:0007669"/>
    <property type="project" value="InterPro"/>
</dbReference>
<keyword evidence="4 8" id="KW-1133">Transmembrane helix</keyword>
<gene>
    <name evidence="9" type="ORF">Ctob_014988</name>
</gene>
<feature type="transmembrane region" description="Helical" evidence="8">
    <location>
        <begin position="391"/>
        <end position="412"/>
    </location>
</feature>
<accession>A0A0M0JZD0</accession>
<keyword evidence="3 8" id="KW-0812">Transmembrane</keyword>
<keyword evidence="10" id="KW-1185">Reference proteome</keyword>
<dbReference type="Pfam" id="PF04515">
    <property type="entry name" value="Choline_transpo"/>
    <property type="match status" value="1"/>
</dbReference>
<feature type="transmembrane region" description="Helical" evidence="8">
    <location>
        <begin position="332"/>
        <end position="354"/>
    </location>
</feature>
<feature type="transmembrane region" description="Helical" evidence="8">
    <location>
        <begin position="61"/>
        <end position="83"/>
    </location>
</feature>
<evidence type="ECO:0000256" key="8">
    <source>
        <dbReference type="SAM" id="Phobius"/>
    </source>
</evidence>
<dbReference type="InterPro" id="IPR007603">
    <property type="entry name" value="Choline_transptr-like"/>
</dbReference>